<proteinExistence type="predicted"/>
<dbReference type="EMBL" id="JAQZSM010000030">
    <property type="protein sequence ID" value="MDD7973310.1"/>
    <property type="molecule type" value="Genomic_DNA"/>
</dbReference>
<dbReference type="RefSeq" id="WP_274353980.1">
    <property type="nucleotide sequence ID" value="NZ_JAQZSM010000030.1"/>
</dbReference>
<gene>
    <name evidence="1" type="ORF">PUT78_19745</name>
</gene>
<accession>A0ABT5TF26</accession>
<comment type="caution">
    <text evidence="1">The sequence shown here is derived from an EMBL/GenBank/DDBJ whole genome shotgun (WGS) entry which is preliminary data.</text>
</comment>
<evidence type="ECO:0000313" key="1">
    <source>
        <dbReference type="EMBL" id="MDD7973310.1"/>
    </source>
</evidence>
<evidence type="ECO:0000313" key="2">
    <source>
        <dbReference type="Proteomes" id="UP001431784"/>
    </source>
</evidence>
<name>A0ABT5TF26_9RHOB</name>
<keyword evidence="2" id="KW-1185">Reference proteome</keyword>
<reference evidence="1" key="1">
    <citation type="submission" date="2023-02" db="EMBL/GenBank/DDBJ databases">
        <title>Description of Roseinatronobacter alkalisoli sp. nov., an alkaliphilic bacerium isolated from soda soil.</title>
        <authorList>
            <person name="Wei W."/>
        </authorList>
    </citation>
    <scope>NUCLEOTIDE SEQUENCE</scope>
    <source>
        <strain evidence="1">HJB301</strain>
    </source>
</reference>
<dbReference type="Proteomes" id="UP001431784">
    <property type="component" value="Unassembled WGS sequence"/>
</dbReference>
<protein>
    <submittedName>
        <fullName evidence="1">Uncharacterized protein</fullName>
    </submittedName>
</protein>
<sequence length="67" mass="7194">MPEHTGRDRALPSGRIMAADLHTIRQLEGVIDGVETACADPPRIGAILRRWAMLCGERAAGIRTGAD</sequence>
<organism evidence="1 2">
    <name type="scientific">Roseinatronobacter alkalisoli</name>
    <dbReference type="NCBI Taxonomy" id="3028235"/>
    <lineage>
        <taxon>Bacteria</taxon>
        <taxon>Pseudomonadati</taxon>
        <taxon>Pseudomonadota</taxon>
        <taxon>Alphaproteobacteria</taxon>
        <taxon>Rhodobacterales</taxon>
        <taxon>Paracoccaceae</taxon>
        <taxon>Roseinatronobacter</taxon>
    </lineage>
</organism>